<feature type="compositionally biased region" description="Polar residues" evidence="1">
    <location>
        <begin position="61"/>
        <end position="83"/>
    </location>
</feature>
<feature type="region of interest" description="Disordered" evidence="1">
    <location>
        <begin position="180"/>
        <end position="200"/>
    </location>
</feature>
<feature type="compositionally biased region" description="Basic and acidic residues" evidence="1">
    <location>
        <begin position="500"/>
        <end position="509"/>
    </location>
</feature>
<feature type="compositionally biased region" description="Basic and acidic residues" evidence="1">
    <location>
        <begin position="136"/>
        <end position="147"/>
    </location>
</feature>
<feature type="region of interest" description="Disordered" evidence="1">
    <location>
        <begin position="498"/>
        <end position="517"/>
    </location>
</feature>
<evidence type="ECO:0000313" key="2">
    <source>
        <dbReference type="EMBL" id="CAE6426477.1"/>
    </source>
</evidence>
<feature type="compositionally biased region" description="Low complexity" evidence="1">
    <location>
        <begin position="183"/>
        <end position="193"/>
    </location>
</feature>
<feature type="compositionally biased region" description="Low complexity" evidence="1">
    <location>
        <begin position="110"/>
        <end position="121"/>
    </location>
</feature>
<comment type="caution">
    <text evidence="2">The sequence shown here is derived from an EMBL/GenBank/DDBJ whole genome shotgun (WGS) entry which is preliminary data.</text>
</comment>
<feature type="region of interest" description="Disordered" evidence="1">
    <location>
        <begin position="1"/>
        <end position="147"/>
    </location>
</feature>
<sequence>MAPATRKSRVQPVSARELHPEPIDPLSVNPTEPETSEDISAQVTESTSPNLPPLPEDTRESINSPTASVRSTDTAQSSNSSVAPSLANVITPGDKGKGRGVPECPPTPPFSASSSPAPRSLPNHRTILELSDDSDTEKLPPSEEFLRDKAKANRDALYAEDRRSLGEALEQTLEDGRLRRAARAAASQSTSSSNNPLLVPTDNGTGFPVLDRVMNDLECSIKAYWIGQPEVIEENCHWVQDGYKPNFVLRYKEDAVVQPEGYEPHAPAVIAWVGRVSGDGSTLTPEAGYSVNFEFGDASKRKWITAVSRPPPEMRMPQVFWTSQMTGATSFIDSGRRAMDGKELLDVGYSFFDNTVGGLRARSPVFLPYHIPVPGSDDGDDFTVPEREAGVPEQFRFATWKFASNAVKTAFREVVERGFDPQLFEAYDSRDERIHINDVQATLANAMVCVFCTMEKALFRGRAQPGGKAWQFYANLVKVQVLKRPLAIASAPRKRPMIKGYKEDDERQPGTKKVRMA</sequence>
<organism evidence="2 3">
    <name type="scientific">Rhizoctonia solani</name>
    <dbReference type="NCBI Taxonomy" id="456999"/>
    <lineage>
        <taxon>Eukaryota</taxon>
        <taxon>Fungi</taxon>
        <taxon>Dikarya</taxon>
        <taxon>Basidiomycota</taxon>
        <taxon>Agaricomycotina</taxon>
        <taxon>Agaricomycetes</taxon>
        <taxon>Cantharellales</taxon>
        <taxon>Ceratobasidiaceae</taxon>
        <taxon>Rhizoctonia</taxon>
    </lineage>
</organism>
<accession>A0A8H3AHP8</accession>
<feature type="compositionally biased region" description="Polar residues" evidence="1">
    <location>
        <begin position="28"/>
        <end position="49"/>
    </location>
</feature>
<reference evidence="2" key="1">
    <citation type="submission" date="2021-01" db="EMBL/GenBank/DDBJ databases">
        <authorList>
            <person name="Kaushik A."/>
        </authorList>
    </citation>
    <scope>NUCLEOTIDE SEQUENCE</scope>
    <source>
        <strain evidence="2">AG3-T5</strain>
    </source>
</reference>
<evidence type="ECO:0000256" key="1">
    <source>
        <dbReference type="SAM" id="MobiDB-lite"/>
    </source>
</evidence>
<protein>
    <submittedName>
        <fullName evidence="2">Uncharacterized protein</fullName>
    </submittedName>
</protein>
<gene>
    <name evidence="2" type="ORF">RDB_LOCUS57720</name>
</gene>
<dbReference type="Proteomes" id="UP000663841">
    <property type="component" value="Unassembled WGS sequence"/>
</dbReference>
<dbReference type="AlphaFoldDB" id="A0A8H3AHP8"/>
<evidence type="ECO:0000313" key="3">
    <source>
        <dbReference type="Proteomes" id="UP000663841"/>
    </source>
</evidence>
<name>A0A8H3AHP8_9AGAM</name>
<dbReference type="EMBL" id="CAJMWW010000081">
    <property type="protein sequence ID" value="CAE6426477.1"/>
    <property type="molecule type" value="Genomic_DNA"/>
</dbReference>
<proteinExistence type="predicted"/>